<evidence type="ECO:0000313" key="2">
    <source>
        <dbReference type="EMBL" id="KFB44598.1"/>
    </source>
</evidence>
<reference evidence="3" key="2">
    <citation type="submission" date="2020-05" db="UniProtKB">
        <authorList>
            <consortium name="EnsemblMetazoa"/>
        </authorList>
    </citation>
    <scope>IDENTIFICATION</scope>
</reference>
<reference evidence="2 4" key="1">
    <citation type="journal article" date="2014" name="BMC Genomics">
        <title>Genome sequence of Anopheles sinensis provides insight into genetics basis of mosquito competence for malaria parasites.</title>
        <authorList>
            <person name="Zhou D."/>
            <person name="Zhang D."/>
            <person name="Ding G."/>
            <person name="Shi L."/>
            <person name="Hou Q."/>
            <person name="Ye Y."/>
            <person name="Xu Y."/>
            <person name="Zhou H."/>
            <person name="Xiong C."/>
            <person name="Li S."/>
            <person name="Yu J."/>
            <person name="Hong S."/>
            <person name="Yu X."/>
            <person name="Zou P."/>
            <person name="Chen C."/>
            <person name="Chang X."/>
            <person name="Wang W."/>
            <person name="Lv Y."/>
            <person name="Sun Y."/>
            <person name="Ma L."/>
            <person name="Shen B."/>
            <person name="Zhu C."/>
        </authorList>
    </citation>
    <scope>NUCLEOTIDE SEQUENCE [LARGE SCALE GENOMIC DNA]</scope>
</reference>
<proteinExistence type="predicted"/>
<dbReference type="EMBL" id="ATLV01019755">
    <property type="status" value="NOT_ANNOTATED_CDS"/>
    <property type="molecule type" value="Genomic_DNA"/>
</dbReference>
<dbReference type="EMBL" id="KE525279">
    <property type="protein sequence ID" value="KFB44598.1"/>
    <property type="molecule type" value="Genomic_DNA"/>
</dbReference>
<dbReference type="EnsemblMetazoa" id="ASIC012544-RA">
    <property type="protein sequence ID" value="ASIC012544-PA"/>
    <property type="gene ID" value="ASIC012544"/>
</dbReference>
<gene>
    <name evidence="2" type="ORF">ZHAS_00012544</name>
</gene>
<keyword evidence="4" id="KW-1185">Reference proteome</keyword>
<protein>
    <submittedName>
        <fullName evidence="2 3">CG14219-like protein</fullName>
    </submittedName>
</protein>
<name>A0A084W304_ANOSI</name>
<dbReference type="AlphaFoldDB" id="A0A084W304"/>
<evidence type="ECO:0000256" key="1">
    <source>
        <dbReference type="SAM" id="MobiDB-lite"/>
    </source>
</evidence>
<organism evidence="2">
    <name type="scientific">Anopheles sinensis</name>
    <name type="common">Mosquito</name>
    <dbReference type="NCBI Taxonomy" id="74873"/>
    <lineage>
        <taxon>Eukaryota</taxon>
        <taxon>Metazoa</taxon>
        <taxon>Ecdysozoa</taxon>
        <taxon>Arthropoda</taxon>
        <taxon>Hexapoda</taxon>
        <taxon>Insecta</taxon>
        <taxon>Pterygota</taxon>
        <taxon>Neoptera</taxon>
        <taxon>Endopterygota</taxon>
        <taxon>Diptera</taxon>
        <taxon>Nematocera</taxon>
        <taxon>Culicoidea</taxon>
        <taxon>Culicidae</taxon>
        <taxon>Anophelinae</taxon>
        <taxon>Anopheles</taxon>
    </lineage>
</organism>
<dbReference type="Proteomes" id="UP000030765">
    <property type="component" value="Unassembled WGS sequence"/>
</dbReference>
<evidence type="ECO:0000313" key="3">
    <source>
        <dbReference type="EnsemblMetazoa" id="ASIC012544-PA"/>
    </source>
</evidence>
<accession>A0A084W304</accession>
<sequence length="72" mass="7788">MYQGFRSRDLNGAGVSALPLEGSNGPRNRSTPDMGGSFPCNCLFVCALLEAISARAEVPMLLTATFNRYRFA</sequence>
<evidence type="ECO:0000313" key="4">
    <source>
        <dbReference type="Proteomes" id="UP000030765"/>
    </source>
</evidence>
<feature type="region of interest" description="Disordered" evidence="1">
    <location>
        <begin position="1"/>
        <end position="32"/>
    </location>
</feature>
<dbReference type="VEuPathDB" id="VectorBase:ASIC012544"/>